<dbReference type="InterPro" id="IPR050796">
    <property type="entry name" value="SCF_F-box_component"/>
</dbReference>
<comment type="caution">
    <text evidence="2">The sequence shown here is derived from an EMBL/GenBank/DDBJ whole genome shotgun (WGS) entry which is preliminary data.</text>
</comment>
<protein>
    <recommendedName>
        <fullName evidence="1">F-box associated beta-propeller type 1 domain-containing protein</fullName>
    </recommendedName>
</protein>
<dbReference type="PANTHER" id="PTHR31672:SF13">
    <property type="entry name" value="F-BOX PROTEIN CPR30-LIKE"/>
    <property type="match status" value="1"/>
</dbReference>
<evidence type="ECO:0000313" key="3">
    <source>
        <dbReference type="Proteomes" id="UP000489600"/>
    </source>
</evidence>
<dbReference type="Proteomes" id="UP000489600">
    <property type="component" value="Unassembled WGS sequence"/>
</dbReference>
<dbReference type="OrthoDB" id="1092892at2759"/>
<keyword evidence="3" id="KW-1185">Reference proteome</keyword>
<feature type="domain" description="F-box associated beta-propeller type 1" evidence="1">
    <location>
        <begin position="2"/>
        <end position="249"/>
    </location>
</feature>
<sequence>MENQLLVWNPLLKETRWVKCGSDFHIFDDAYFLGYLNHCDYRILRFRCAGNSRNRPPRVEVYKFASKTWKVIDMISFDWVLKVPLSTLSLRGTPYCIGLRKDDTKAFIQSFDFSKERFQPLEDHLPFEYDEFNPIGLEIFKGDRLSVLEQCHKTRKICVWVKHWIMLPSWSRLLVIDIPHFPLLYPHISRVLTNYFVDKNNRVVITSTDDDGILINRVIGEKDFQTSKANAVEVNPPSLCNYVPSIVRIPRFFKQDTSRIRFRRNRFH</sequence>
<evidence type="ECO:0000313" key="2">
    <source>
        <dbReference type="EMBL" id="VVA97547.1"/>
    </source>
</evidence>
<evidence type="ECO:0000259" key="1">
    <source>
        <dbReference type="Pfam" id="PF07734"/>
    </source>
</evidence>
<name>A0A565B7F7_9BRAS</name>
<accession>A0A565B7F7</accession>
<dbReference type="AlphaFoldDB" id="A0A565B7F7"/>
<organism evidence="2 3">
    <name type="scientific">Arabis nemorensis</name>
    <dbReference type="NCBI Taxonomy" id="586526"/>
    <lineage>
        <taxon>Eukaryota</taxon>
        <taxon>Viridiplantae</taxon>
        <taxon>Streptophyta</taxon>
        <taxon>Embryophyta</taxon>
        <taxon>Tracheophyta</taxon>
        <taxon>Spermatophyta</taxon>
        <taxon>Magnoliopsida</taxon>
        <taxon>eudicotyledons</taxon>
        <taxon>Gunneridae</taxon>
        <taxon>Pentapetalae</taxon>
        <taxon>rosids</taxon>
        <taxon>malvids</taxon>
        <taxon>Brassicales</taxon>
        <taxon>Brassicaceae</taxon>
        <taxon>Arabideae</taxon>
        <taxon>Arabis</taxon>
    </lineage>
</organism>
<gene>
    <name evidence="2" type="ORF">ANE_LOCUS7992</name>
</gene>
<dbReference type="PANTHER" id="PTHR31672">
    <property type="entry name" value="BNACNNG10540D PROTEIN"/>
    <property type="match status" value="1"/>
</dbReference>
<dbReference type="NCBIfam" id="TIGR01640">
    <property type="entry name" value="F_box_assoc_1"/>
    <property type="match status" value="1"/>
</dbReference>
<proteinExistence type="predicted"/>
<reference evidence="2" key="1">
    <citation type="submission" date="2019-07" db="EMBL/GenBank/DDBJ databases">
        <authorList>
            <person name="Dittberner H."/>
        </authorList>
    </citation>
    <scope>NUCLEOTIDE SEQUENCE [LARGE SCALE GENOMIC DNA]</scope>
</reference>
<dbReference type="InterPro" id="IPR017451">
    <property type="entry name" value="F-box-assoc_interact_dom"/>
</dbReference>
<dbReference type="InterPro" id="IPR006527">
    <property type="entry name" value="F-box-assoc_dom_typ1"/>
</dbReference>
<dbReference type="Pfam" id="PF07734">
    <property type="entry name" value="FBA_1"/>
    <property type="match status" value="1"/>
</dbReference>
<dbReference type="EMBL" id="CABITT030000003">
    <property type="protein sequence ID" value="VVA97547.1"/>
    <property type="molecule type" value="Genomic_DNA"/>
</dbReference>